<evidence type="ECO:0000313" key="3">
    <source>
        <dbReference type="EMBL" id="MFC5368569.1"/>
    </source>
</evidence>
<dbReference type="EMBL" id="JBHSKX010000002">
    <property type="protein sequence ID" value="MFC5368569.1"/>
    <property type="molecule type" value="Genomic_DNA"/>
</dbReference>
<reference evidence="3 4" key="1">
    <citation type="journal article" date="2019" name="Int. J. Syst. Evol. Microbiol.">
        <title>The Global Catalogue of Microorganisms (GCM) 10K type strain sequencing project: providing services to taxonomists for standard genome sequencing and annotation.</title>
        <authorList>
            <consortium name="The Broad Institute Genomics Platform"/>
            <consortium name="The Broad Institute Genome Sequencing Center for Infectious Disease"/>
            <person name="Wu L."/>
            <person name="Ma J."/>
        </authorList>
    </citation>
    <scope>NUCLEOTIDE SEQUENCE [LARGE SCALE GENOMIC DNA]</scope>
    <source>
        <strain evidence="3 4">CGMCC 1.12237</strain>
    </source>
</reference>
<evidence type="ECO:0000259" key="2">
    <source>
        <dbReference type="Pfam" id="PF13439"/>
    </source>
</evidence>
<dbReference type="RefSeq" id="WP_227230841.1">
    <property type="nucleotide sequence ID" value="NZ_JAJCVJ010000002.1"/>
</dbReference>
<keyword evidence="3" id="KW-0328">Glycosyltransferase</keyword>
<keyword evidence="3" id="KW-0808">Transferase</keyword>
<feature type="domain" description="Glycosyltransferase subfamily 4-like N-terminal" evidence="2">
    <location>
        <begin position="15"/>
        <end position="190"/>
    </location>
</feature>
<dbReference type="PANTHER" id="PTHR12526">
    <property type="entry name" value="GLYCOSYLTRANSFERASE"/>
    <property type="match status" value="1"/>
</dbReference>
<dbReference type="AlphaFoldDB" id="A0ABD5REU0"/>
<keyword evidence="4" id="KW-1185">Reference proteome</keyword>
<dbReference type="PANTHER" id="PTHR12526:SF630">
    <property type="entry name" value="GLYCOSYLTRANSFERASE"/>
    <property type="match status" value="1"/>
</dbReference>
<dbReference type="SUPFAM" id="SSF53756">
    <property type="entry name" value="UDP-Glycosyltransferase/glycogen phosphorylase"/>
    <property type="match status" value="1"/>
</dbReference>
<dbReference type="InterPro" id="IPR001296">
    <property type="entry name" value="Glyco_trans_1"/>
</dbReference>
<sequence>MNVAFVSNVVYPFVVGGAEKRIYEIGTRLADRGHTVTVYGRHFWNGPESTTHDGLHLEAVAPETDLYTDDRRSIPEALGFAGRLTPRLLRDAGEHDLLVASVFPYFPVFPTVLAGWRHDVPIVTTWHECWRDYWRDYLGHLAPGGMAVERLTAKLPQHAVAVSGVTADRLAEIGPARDDIAVVHNGVDVDHIQSIEPVETPYDVLAVGRLVEAKRVETLLRAVARLGDGEGDSSRPAGVRLGVIGDGPERERLESLSDDLGIADRVDFLGFLDDYDDVLAHLRGTAVVASASVREGFGITLVEALAADCTVVAVDHPNSAGSEVVDDAGFLVEPTVESLADGLDRALAGERPPTPPLDRAREFDWHVIADRAESVYRDVIAEHRS</sequence>
<accession>A0ABD5REU0</accession>
<protein>
    <submittedName>
        <fullName evidence="3">Glycosyltransferase family 4 protein</fullName>
        <ecNumber evidence="3">2.4.-.-</ecNumber>
    </submittedName>
</protein>
<evidence type="ECO:0000313" key="4">
    <source>
        <dbReference type="Proteomes" id="UP001596201"/>
    </source>
</evidence>
<gene>
    <name evidence="3" type="ORF">ACFPJ5_16710</name>
</gene>
<dbReference type="Pfam" id="PF00534">
    <property type="entry name" value="Glycos_transf_1"/>
    <property type="match status" value="1"/>
</dbReference>
<dbReference type="InterPro" id="IPR028098">
    <property type="entry name" value="Glyco_trans_4-like_N"/>
</dbReference>
<comment type="caution">
    <text evidence="3">The sequence shown here is derived from an EMBL/GenBank/DDBJ whole genome shotgun (WGS) entry which is preliminary data.</text>
</comment>
<dbReference type="CDD" id="cd03801">
    <property type="entry name" value="GT4_PimA-like"/>
    <property type="match status" value="1"/>
</dbReference>
<dbReference type="Proteomes" id="UP001596201">
    <property type="component" value="Unassembled WGS sequence"/>
</dbReference>
<dbReference type="EC" id="2.4.-.-" evidence="3"/>
<name>A0ABD5REU0_9EURY</name>
<evidence type="ECO:0000259" key="1">
    <source>
        <dbReference type="Pfam" id="PF00534"/>
    </source>
</evidence>
<dbReference type="Pfam" id="PF13439">
    <property type="entry name" value="Glyco_transf_4"/>
    <property type="match status" value="1"/>
</dbReference>
<organism evidence="3 4">
    <name type="scientific">Salinirubrum litoreum</name>
    <dbReference type="NCBI Taxonomy" id="1126234"/>
    <lineage>
        <taxon>Archaea</taxon>
        <taxon>Methanobacteriati</taxon>
        <taxon>Methanobacteriota</taxon>
        <taxon>Stenosarchaea group</taxon>
        <taxon>Halobacteria</taxon>
        <taxon>Halobacteriales</taxon>
        <taxon>Haloferacaceae</taxon>
        <taxon>Salinirubrum</taxon>
    </lineage>
</organism>
<dbReference type="GO" id="GO:0016757">
    <property type="term" value="F:glycosyltransferase activity"/>
    <property type="evidence" value="ECO:0007669"/>
    <property type="project" value="UniProtKB-KW"/>
</dbReference>
<proteinExistence type="predicted"/>
<feature type="domain" description="Glycosyl transferase family 1" evidence="1">
    <location>
        <begin position="193"/>
        <end position="350"/>
    </location>
</feature>
<dbReference type="Gene3D" id="3.40.50.2000">
    <property type="entry name" value="Glycogen Phosphorylase B"/>
    <property type="match status" value="2"/>
</dbReference>